<dbReference type="PANTHER" id="PTHR34512:SF30">
    <property type="entry name" value="OUTER MEMBRANE PROTEIN ASSEMBLY FACTOR BAMB"/>
    <property type="match status" value="1"/>
</dbReference>
<dbReference type="InterPro" id="IPR015943">
    <property type="entry name" value="WD40/YVTN_repeat-like_dom_sf"/>
</dbReference>
<protein>
    <submittedName>
        <fullName evidence="2">PQQ-binding-like beta-propeller repeat protein</fullName>
    </submittedName>
</protein>
<dbReference type="SUPFAM" id="SSF50998">
    <property type="entry name" value="Quinoprotein alcohol dehydrogenase-like"/>
    <property type="match status" value="1"/>
</dbReference>
<organism evidence="2 3">
    <name type="scientific">Streptomyces coryli</name>
    <dbReference type="NCBI Taxonomy" id="1128680"/>
    <lineage>
        <taxon>Bacteria</taxon>
        <taxon>Bacillati</taxon>
        <taxon>Actinomycetota</taxon>
        <taxon>Actinomycetes</taxon>
        <taxon>Kitasatosporales</taxon>
        <taxon>Streptomycetaceae</taxon>
        <taxon>Streptomyces</taxon>
    </lineage>
</organism>
<accession>A0A6G4TW59</accession>
<reference evidence="2 3" key="1">
    <citation type="submission" date="2020-02" db="EMBL/GenBank/DDBJ databases">
        <title>Whole-genome analyses of novel actinobacteria.</title>
        <authorList>
            <person name="Sahin N."/>
        </authorList>
    </citation>
    <scope>NUCLEOTIDE SEQUENCE [LARGE SCALE GENOMIC DNA]</scope>
    <source>
        <strain evidence="2 3">A7024</strain>
    </source>
</reference>
<dbReference type="AlphaFoldDB" id="A0A6G4TW59"/>
<dbReference type="Pfam" id="PF13360">
    <property type="entry name" value="PQQ_2"/>
    <property type="match status" value="1"/>
</dbReference>
<dbReference type="EMBL" id="JAAKZV010000025">
    <property type="protein sequence ID" value="NGN64012.1"/>
    <property type="molecule type" value="Genomic_DNA"/>
</dbReference>
<dbReference type="Gene3D" id="2.130.10.10">
    <property type="entry name" value="YVTN repeat-like/Quinoprotein amine dehydrogenase"/>
    <property type="match status" value="1"/>
</dbReference>
<evidence type="ECO:0000313" key="2">
    <source>
        <dbReference type="EMBL" id="NGN64012.1"/>
    </source>
</evidence>
<evidence type="ECO:0000313" key="3">
    <source>
        <dbReference type="Proteomes" id="UP000481583"/>
    </source>
</evidence>
<keyword evidence="3" id="KW-1185">Reference proteome</keyword>
<sequence length="408" mass="44994">MRERLRLALALVVVVALVVTGFLVYEHVTRYHEDTSGPHGDFPRALGSGAPEAPARVLRTLPDDTSGIVGGLSVSSDGKGVGTVNVRTGKEFWRYDREETTAGDVDFDRRTVAQWWDDGVLVGLDIRTGKPRWHADAPDTSPIVRILDGQVVTITRREVAAYDEDSGKRLWRTRLPKGCKPDDDGIYAMAGVDTLKVHDCEGGFGRLGLDRRTGAVRWRIQDQSLLSRQLDADTLVWEEAGLVRADLSRTRPVLHPEARFPGDSRLTEASDGVLLTVRDAKSGKDEDEVLEGRAARGDYPVRWTRRPAPGKRLSLPLVADGKVYVVQQRPLSRSDKGQPGPAELLVLNADTGRLLHTTRLPVLKPTSGDYSGNSGQILPWQAQDDLVALRWDGQFSATTERIMLLTTK</sequence>
<gene>
    <name evidence="2" type="ORF">G5C51_08850</name>
</gene>
<proteinExistence type="predicted"/>
<dbReference type="PANTHER" id="PTHR34512">
    <property type="entry name" value="CELL SURFACE PROTEIN"/>
    <property type="match status" value="1"/>
</dbReference>
<dbReference type="InterPro" id="IPR002372">
    <property type="entry name" value="PQQ_rpt_dom"/>
</dbReference>
<dbReference type="RefSeq" id="WP_165234520.1">
    <property type="nucleotide sequence ID" value="NZ_JAAKZV010000025.1"/>
</dbReference>
<evidence type="ECO:0000259" key="1">
    <source>
        <dbReference type="Pfam" id="PF13360"/>
    </source>
</evidence>
<dbReference type="InterPro" id="IPR011047">
    <property type="entry name" value="Quinoprotein_ADH-like_sf"/>
</dbReference>
<dbReference type="Proteomes" id="UP000481583">
    <property type="component" value="Unassembled WGS sequence"/>
</dbReference>
<name>A0A6G4TW59_9ACTN</name>
<comment type="caution">
    <text evidence="2">The sequence shown here is derived from an EMBL/GenBank/DDBJ whole genome shotgun (WGS) entry which is preliminary data.</text>
</comment>
<feature type="domain" description="Pyrrolo-quinoline quinone repeat" evidence="1">
    <location>
        <begin position="81"/>
        <end position="220"/>
    </location>
</feature>